<name>A0AAD5V3K0_9APHY</name>
<protein>
    <submittedName>
        <fullName evidence="1">Uncharacterized protein</fullName>
    </submittedName>
</protein>
<reference evidence="1" key="1">
    <citation type="submission" date="2022-07" db="EMBL/GenBank/DDBJ databases">
        <title>Genome Sequence of Physisporinus lineatus.</title>
        <authorList>
            <person name="Buettner E."/>
        </authorList>
    </citation>
    <scope>NUCLEOTIDE SEQUENCE</scope>
    <source>
        <strain evidence="1">VT162</strain>
    </source>
</reference>
<dbReference type="AlphaFoldDB" id="A0AAD5V3K0"/>
<sequence length="241" mass="26632">MCSFTNPSSKNTPYGAHSLYPNSDYYSRHLPSFQVRSWDFSSTTAQPNEAKDAFARVLAIRARAIRFVVPLSSASRSSVPQLDETSRQMPSLHMGRRSPPPLIGASADSLNQLGPLLRLIPEFQSRAHALASCPVPGEDPPAANIPKPASTPMWRDLRLLPSHLSKFPACTLLNPGVLLNFFIVDVILHSLCDRKRRSLVPRVPQTPSRLVPILLRTKYPAYAINYIGQKTQSALLVNLLA</sequence>
<dbReference type="EMBL" id="JANAWD010000156">
    <property type="protein sequence ID" value="KAJ3485355.1"/>
    <property type="molecule type" value="Genomic_DNA"/>
</dbReference>
<proteinExistence type="predicted"/>
<accession>A0AAD5V3K0</accession>
<evidence type="ECO:0000313" key="2">
    <source>
        <dbReference type="Proteomes" id="UP001212997"/>
    </source>
</evidence>
<organism evidence="1 2">
    <name type="scientific">Meripilus lineatus</name>
    <dbReference type="NCBI Taxonomy" id="2056292"/>
    <lineage>
        <taxon>Eukaryota</taxon>
        <taxon>Fungi</taxon>
        <taxon>Dikarya</taxon>
        <taxon>Basidiomycota</taxon>
        <taxon>Agaricomycotina</taxon>
        <taxon>Agaricomycetes</taxon>
        <taxon>Polyporales</taxon>
        <taxon>Meripilaceae</taxon>
        <taxon>Meripilus</taxon>
    </lineage>
</organism>
<gene>
    <name evidence="1" type="ORF">NLI96_g5023</name>
</gene>
<evidence type="ECO:0000313" key="1">
    <source>
        <dbReference type="EMBL" id="KAJ3485355.1"/>
    </source>
</evidence>
<comment type="caution">
    <text evidence="1">The sequence shown here is derived from an EMBL/GenBank/DDBJ whole genome shotgun (WGS) entry which is preliminary data.</text>
</comment>
<keyword evidence="2" id="KW-1185">Reference proteome</keyword>
<dbReference type="Proteomes" id="UP001212997">
    <property type="component" value="Unassembled WGS sequence"/>
</dbReference>